<feature type="compositionally biased region" description="Basic and acidic residues" evidence="1">
    <location>
        <begin position="470"/>
        <end position="479"/>
    </location>
</feature>
<feature type="compositionally biased region" description="Polar residues" evidence="1">
    <location>
        <begin position="127"/>
        <end position="142"/>
    </location>
</feature>
<evidence type="ECO:0000259" key="2">
    <source>
        <dbReference type="Pfam" id="PF17667"/>
    </source>
</evidence>
<dbReference type="InterPro" id="IPR040976">
    <property type="entry name" value="Pkinase_fungal"/>
</dbReference>
<feature type="region of interest" description="Disordered" evidence="1">
    <location>
        <begin position="451"/>
        <end position="491"/>
    </location>
</feature>
<gene>
    <name evidence="3" type="ORF">CALVIDRAFT_372749</name>
</gene>
<name>A0A167GTL3_CALVF</name>
<dbReference type="EMBL" id="KV417332">
    <property type="protein sequence ID" value="KZO90895.1"/>
    <property type="molecule type" value="Genomic_DNA"/>
</dbReference>
<feature type="region of interest" description="Disordered" evidence="1">
    <location>
        <begin position="112"/>
        <end position="142"/>
    </location>
</feature>
<evidence type="ECO:0000256" key="1">
    <source>
        <dbReference type="SAM" id="MobiDB-lite"/>
    </source>
</evidence>
<feature type="domain" description="Fungal-type protein kinase" evidence="2">
    <location>
        <begin position="265"/>
        <end position="406"/>
    </location>
</feature>
<evidence type="ECO:0000313" key="4">
    <source>
        <dbReference type="Proteomes" id="UP000076738"/>
    </source>
</evidence>
<dbReference type="AlphaFoldDB" id="A0A167GTL3"/>
<dbReference type="Pfam" id="PF17667">
    <property type="entry name" value="Pkinase_fungal"/>
    <property type="match status" value="1"/>
</dbReference>
<reference evidence="3 4" key="1">
    <citation type="journal article" date="2016" name="Mol. Biol. Evol.">
        <title>Comparative Genomics of Early-Diverging Mushroom-Forming Fungi Provides Insights into the Origins of Lignocellulose Decay Capabilities.</title>
        <authorList>
            <person name="Nagy L.G."/>
            <person name="Riley R."/>
            <person name="Tritt A."/>
            <person name="Adam C."/>
            <person name="Daum C."/>
            <person name="Floudas D."/>
            <person name="Sun H."/>
            <person name="Yadav J.S."/>
            <person name="Pangilinan J."/>
            <person name="Larsson K.H."/>
            <person name="Matsuura K."/>
            <person name="Barry K."/>
            <person name="Labutti K."/>
            <person name="Kuo R."/>
            <person name="Ohm R.A."/>
            <person name="Bhattacharya S.S."/>
            <person name="Shirouzu T."/>
            <person name="Yoshinaga Y."/>
            <person name="Martin F.M."/>
            <person name="Grigoriev I.V."/>
            <person name="Hibbett D.S."/>
        </authorList>
    </citation>
    <scope>NUCLEOTIDE SEQUENCE [LARGE SCALE GENOMIC DNA]</scope>
    <source>
        <strain evidence="3 4">TUFC12733</strain>
    </source>
</reference>
<keyword evidence="4" id="KW-1185">Reference proteome</keyword>
<accession>A0A167GTL3</accession>
<dbReference type="Proteomes" id="UP000076738">
    <property type="component" value="Unassembled WGS sequence"/>
</dbReference>
<organism evidence="3 4">
    <name type="scientific">Calocera viscosa (strain TUFC12733)</name>
    <dbReference type="NCBI Taxonomy" id="1330018"/>
    <lineage>
        <taxon>Eukaryota</taxon>
        <taxon>Fungi</taxon>
        <taxon>Dikarya</taxon>
        <taxon>Basidiomycota</taxon>
        <taxon>Agaricomycotina</taxon>
        <taxon>Dacrymycetes</taxon>
        <taxon>Dacrymycetales</taxon>
        <taxon>Dacrymycetaceae</taxon>
        <taxon>Calocera</taxon>
    </lineage>
</organism>
<sequence length="491" mass="53661">MQLTENAGARCHCSHADLNVRSCWARVERRGSRWQCLTFSWGDRSPVDASWTRRGRVADRVTTACAADSHSPTSTSSSRSSASCSSFTLADILSSLSIAMFTFMPSTPSHIPAPTGPLPRAVLSEPLPTTSSDTPNRPSSATMQKVAQDRMKNLLAAELWGATVEADFFEAGLFMVDEGRLRRTMQDKLWKDPAQRLAKKYANEKSCYNDVAKFMNKVLRVYYRGPGRGKPPLEFSVYDREMEGVGAAKSPLKPDFLGAKSLIPKKEKAKWEIVQVAGDAKDNDAEAVKQVATYLRCCLQTNPASRCARGFTFNQANRTFRFLLANRGGLIGSPPLTLPKDIQKIVAYTAAITSGPSVLYPNDAQWQGDVFVHKGIRYHVKDFLCVRAVIRGRATMVVEIEQHDKAEPEELVQAVAGLRLSPAIISNASPLVASPSHAKVITSTEQSLRPIPAFSGKQNVGGPMDPGEPTPKDPPKDPGTRTPIRELAASC</sequence>
<proteinExistence type="predicted"/>
<dbReference type="STRING" id="1330018.A0A167GTL3"/>
<protein>
    <recommendedName>
        <fullName evidence="2">Fungal-type protein kinase domain-containing protein</fullName>
    </recommendedName>
</protein>
<evidence type="ECO:0000313" key="3">
    <source>
        <dbReference type="EMBL" id="KZO90895.1"/>
    </source>
</evidence>